<reference evidence="1 2" key="1">
    <citation type="journal article" date="2021" name="Front. Genet.">
        <title>Chromosome-Level Genome Assembly Reveals Significant Gene Expansion in the Toll and IMD Signaling Pathways of Dendrolimus kikuchii.</title>
        <authorList>
            <person name="Zhou J."/>
            <person name="Wu P."/>
            <person name="Xiong Z."/>
            <person name="Liu N."/>
            <person name="Zhao N."/>
            <person name="Ji M."/>
            <person name="Qiu Y."/>
            <person name="Yang B."/>
        </authorList>
    </citation>
    <scope>NUCLEOTIDE SEQUENCE [LARGE SCALE GENOMIC DNA]</scope>
    <source>
        <strain evidence="1">Ann1</strain>
    </source>
</reference>
<protein>
    <submittedName>
        <fullName evidence="1">Uncharacterized protein</fullName>
    </submittedName>
</protein>
<accession>A0ACC1CTY9</accession>
<comment type="caution">
    <text evidence="1">The sequence shown here is derived from an EMBL/GenBank/DDBJ whole genome shotgun (WGS) entry which is preliminary data.</text>
</comment>
<dbReference type="EMBL" id="CM034402">
    <property type="protein sequence ID" value="KAJ0175114.1"/>
    <property type="molecule type" value="Genomic_DNA"/>
</dbReference>
<evidence type="ECO:0000313" key="2">
    <source>
        <dbReference type="Proteomes" id="UP000824533"/>
    </source>
</evidence>
<proteinExistence type="predicted"/>
<gene>
    <name evidence="1" type="ORF">K1T71_009255</name>
</gene>
<dbReference type="Proteomes" id="UP000824533">
    <property type="component" value="Linkage Group LG16"/>
</dbReference>
<keyword evidence="2" id="KW-1185">Reference proteome</keyword>
<evidence type="ECO:0000313" key="1">
    <source>
        <dbReference type="EMBL" id="KAJ0175114.1"/>
    </source>
</evidence>
<organism evidence="1 2">
    <name type="scientific">Dendrolimus kikuchii</name>
    <dbReference type="NCBI Taxonomy" id="765133"/>
    <lineage>
        <taxon>Eukaryota</taxon>
        <taxon>Metazoa</taxon>
        <taxon>Ecdysozoa</taxon>
        <taxon>Arthropoda</taxon>
        <taxon>Hexapoda</taxon>
        <taxon>Insecta</taxon>
        <taxon>Pterygota</taxon>
        <taxon>Neoptera</taxon>
        <taxon>Endopterygota</taxon>
        <taxon>Lepidoptera</taxon>
        <taxon>Glossata</taxon>
        <taxon>Ditrysia</taxon>
        <taxon>Bombycoidea</taxon>
        <taxon>Lasiocampidae</taxon>
        <taxon>Dendrolimus</taxon>
    </lineage>
</organism>
<sequence>MSGTPVRLFTNVTNVSNGTYIMVFILSILAAAQKIHHPEWHVVAPSNASVRRNKEHGIEVSVRRNQEHGIQVSGRRNKEHGIEVSVRRNKEHGIEVSVRRNKQHGIEVSVRKNKEHGIEVSVRRNKQHGIECVVNIVHEKISKIGKTSETSYLQATIPEGRQEICRRDINEDMNYSKLGLSLDCKCKFIVALTKISDEVSFEA</sequence>
<name>A0ACC1CTY9_9NEOP</name>